<dbReference type="GO" id="GO:0005743">
    <property type="term" value="C:mitochondrial inner membrane"/>
    <property type="evidence" value="ECO:0007669"/>
    <property type="project" value="TreeGrafter"/>
</dbReference>
<name>A0A8H6DZQ1_COCSA</name>
<proteinExistence type="inferred from homology"/>
<evidence type="ECO:0000256" key="6">
    <source>
        <dbReference type="ARBA" id="ARBA00022692"/>
    </source>
</evidence>
<keyword evidence="6 10" id="KW-0812">Transmembrane</keyword>
<dbReference type="FunFam" id="1.20.120.1780:FF:000001">
    <property type="entry name" value="4-hydroxybenzoate octaprenyltransferase"/>
    <property type="match status" value="1"/>
</dbReference>
<evidence type="ECO:0000256" key="5">
    <source>
        <dbReference type="ARBA" id="ARBA00022679"/>
    </source>
</evidence>
<keyword evidence="5" id="KW-0808">Transferase</keyword>
<comment type="subcellular location">
    <subcellularLocation>
        <location evidence="2">Membrane</location>
        <topology evidence="2">Multi-pass membrane protein</topology>
    </subcellularLocation>
</comment>
<comment type="cofactor">
    <cofactor evidence="1">
        <name>Mg(2+)</name>
        <dbReference type="ChEBI" id="CHEBI:18420"/>
    </cofactor>
</comment>
<keyword evidence="8 10" id="KW-0472">Membrane</keyword>
<evidence type="ECO:0000256" key="2">
    <source>
        <dbReference type="ARBA" id="ARBA00004141"/>
    </source>
</evidence>
<dbReference type="InterPro" id="IPR039653">
    <property type="entry name" value="Prenyltransferase"/>
</dbReference>
<feature type="transmembrane region" description="Helical" evidence="10">
    <location>
        <begin position="214"/>
        <end position="234"/>
    </location>
</feature>
<evidence type="ECO:0000256" key="4">
    <source>
        <dbReference type="ARBA" id="ARBA00005985"/>
    </source>
</evidence>
<accession>A0A8H6DZQ1</accession>
<keyword evidence="7 10" id="KW-1133">Transmembrane helix</keyword>
<feature type="transmembrane region" description="Helical" evidence="10">
    <location>
        <begin position="285"/>
        <end position="303"/>
    </location>
</feature>
<feature type="region of interest" description="Disordered" evidence="9">
    <location>
        <begin position="1"/>
        <end position="25"/>
    </location>
</feature>
<comment type="pathway">
    <text evidence="3">Secondary metabolite biosynthesis; terpenoid biosynthesis.</text>
</comment>
<evidence type="ECO:0000256" key="9">
    <source>
        <dbReference type="SAM" id="MobiDB-lite"/>
    </source>
</evidence>
<dbReference type="InterPro" id="IPR000537">
    <property type="entry name" value="UbiA_prenyltransferase"/>
</dbReference>
<feature type="transmembrane region" description="Helical" evidence="10">
    <location>
        <begin position="46"/>
        <end position="64"/>
    </location>
</feature>
<dbReference type="GO" id="GO:0008412">
    <property type="term" value="F:4-hydroxybenzoate polyprenyltransferase activity"/>
    <property type="evidence" value="ECO:0007669"/>
    <property type="project" value="TreeGrafter"/>
</dbReference>
<dbReference type="Gene3D" id="1.10.357.140">
    <property type="entry name" value="UbiA prenyltransferase"/>
    <property type="match status" value="1"/>
</dbReference>
<feature type="transmembrane region" description="Helical" evidence="10">
    <location>
        <begin position="176"/>
        <end position="194"/>
    </location>
</feature>
<comment type="similarity">
    <text evidence="4">Belongs to the UbiA prenyltransferase family.</text>
</comment>
<dbReference type="FunFam" id="1.10.357.140:FF:000008">
    <property type="entry name" value="4-hydroxybenzoate octaprenyltransferase"/>
    <property type="match status" value="1"/>
</dbReference>
<dbReference type="Pfam" id="PF01040">
    <property type="entry name" value="UbiA"/>
    <property type="match status" value="1"/>
</dbReference>
<reference evidence="11" key="1">
    <citation type="submission" date="2019-11" db="EMBL/GenBank/DDBJ databases">
        <title>Bipolaris sorokiniana Genome sequencing.</title>
        <authorList>
            <person name="Wang H."/>
        </authorList>
    </citation>
    <scope>NUCLEOTIDE SEQUENCE</scope>
</reference>
<dbReference type="GO" id="GO:0006744">
    <property type="term" value="P:ubiquinone biosynthetic process"/>
    <property type="evidence" value="ECO:0007669"/>
    <property type="project" value="TreeGrafter"/>
</dbReference>
<evidence type="ECO:0000256" key="10">
    <source>
        <dbReference type="SAM" id="Phobius"/>
    </source>
</evidence>
<dbReference type="Gene3D" id="1.20.120.1780">
    <property type="entry name" value="UbiA prenyltransferase"/>
    <property type="match status" value="1"/>
</dbReference>
<evidence type="ECO:0000256" key="8">
    <source>
        <dbReference type="ARBA" id="ARBA00023136"/>
    </source>
</evidence>
<comment type="caution">
    <text evidence="11">The sequence shown here is derived from an EMBL/GenBank/DDBJ whole genome shotgun (WGS) entry which is preliminary data.</text>
</comment>
<dbReference type="InterPro" id="IPR044878">
    <property type="entry name" value="UbiA_sf"/>
</dbReference>
<dbReference type="PANTHER" id="PTHR11048">
    <property type="entry name" value="PRENYLTRANSFERASES"/>
    <property type="match status" value="1"/>
</dbReference>
<evidence type="ECO:0000256" key="3">
    <source>
        <dbReference type="ARBA" id="ARBA00004721"/>
    </source>
</evidence>
<sequence length="344" mass="37734">MSSTQYTVTETVTTPQSSISSRPKNLAPQPFSWRPYLELTRFSKPAGLLGVYFPYFIGLLYSVNLTNPRGLSTADWLKLIAVFLLDGLLIRSLGCAWNDTVDQDLDRQVERCKKRPLARGALTTPEALAATLLLSLARHTLLYATLSARANQHALLITILGLAYPFMKRVCNFPQLCLGLGVGWAVFLVDAAVADGYGAGNVSGFNEESRNKATLAIFASQALFNITYDTIYAFQDIRDDLKVGVGSLAVAVRHRPKLFLLSVASAMAAFLWVAVSFGHLVLGPFQAGVVLASLSTLVMLIRIDVWNPRMCRDFFVNSQWWVSGALLAGLLGELVINNFKIIVL</sequence>
<gene>
    <name evidence="11" type="ORF">GGP41_007086</name>
</gene>
<feature type="transmembrane region" description="Helical" evidence="10">
    <location>
        <begin position="258"/>
        <end position="279"/>
    </location>
</feature>
<dbReference type="AlphaFoldDB" id="A0A8H6DZQ1"/>
<evidence type="ECO:0000313" key="12">
    <source>
        <dbReference type="Proteomes" id="UP000624244"/>
    </source>
</evidence>
<evidence type="ECO:0000256" key="7">
    <source>
        <dbReference type="ARBA" id="ARBA00022989"/>
    </source>
</evidence>
<evidence type="ECO:0000313" key="11">
    <source>
        <dbReference type="EMBL" id="KAF5854341.1"/>
    </source>
</evidence>
<feature type="transmembrane region" description="Helical" evidence="10">
    <location>
        <begin position="315"/>
        <end position="336"/>
    </location>
</feature>
<feature type="compositionally biased region" description="Low complexity" evidence="9">
    <location>
        <begin position="1"/>
        <end position="18"/>
    </location>
</feature>
<dbReference type="EMBL" id="WNKQ01000001">
    <property type="protein sequence ID" value="KAF5854341.1"/>
    <property type="molecule type" value="Genomic_DNA"/>
</dbReference>
<dbReference type="Proteomes" id="UP000624244">
    <property type="component" value="Unassembled WGS sequence"/>
</dbReference>
<organism evidence="11 12">
    <name type="scientific">Cochliobolus sativus</name>
    <name type="common">Common root rot and spot blotch fungus</name>
    <name type="synonym">Bipolaris sorokiniana</name>
    <dbReference type="NCBI Taxonomy" id="45130"/>
    <lineage>
        <taxon>Eukaryota</taxon>
        <taxon>Fungi</taxon>
        <taxon>Dikarya</taxon>
        <taxon>Ascomycota</taxon>
        <taxon>Pezizomycotina</taxon>
        <taxon>Dothideomycetes</taxon>
        <taxon>Pleosporomycetidae</taxon>
        <taxon>Pleosporales</taxon>
        <taxon>Pleosporineae</taxon>
        <taxon>Pleosporaceae</taxon>
        <taxon>Bipolaris</taxon>
    </lineage>
</organism>
<dbReference type="CDD" id="cd13959">
    <property type="entry name" value="PT_UbiA_COQ2"/>
    <property type="match status" value="1"/>
</dbReference>
<dbReference type="PANTHER" id="PTHR11048:SF39">
    <property type="entry name" value="POLYPRENYL TRANSFERASE AUSN"/>
    <property type="match status" value="1"/>
</dbReference>
<protein>
    <submittedName>
        <fullName evidence="11">Uncharacterized protein</fullName>
    </submittedName>
</protein>
<evidence type="ECO:0000256" key="1">
    <source>
        <dbReference type="ARBA" id="ARBA00001946"/>
    </source>
</evidence>